<protein>
    <submittedName>
        <fullName evidence="1">Uncharacterized protein</fullName>
    </submittedName>
</protein>
<name>A0A1V8PQT3_9BIFI</name>
<gene>
    <name evidence="1" type="ORF">B5782_0820</name>
</gene>
<reference evidence="1 2" key="1">
    <citation type="submission" date="2017-03" db="EMBL/GenBank/DDBJ databases">
        <title>Maternal inheritance of bifidobacteria.</title>
        <authorList>
            <person name="Lugli G.A."/>
            <person name="Duranti S."/>
            <person name="Milani C."/>
            <person name="Mancabelli L."/>
        </authorList>
    </citation>
    <scope>NUCLEOTIDE SEQUENCE [LARGE SCALE GENOMIC DNA]</scope>
    <source>
        <strain evidence="1 2">1899B</strain>
    </source>
</reference>
<comment type="caution">
    <text evidence="1">The sequence shown here is derived from an EMBL/GenBank/DDBJ whole genome shotgun (WGS) entry which is preliminary data.</text>
</comment>
<evidence type="ECO:0000313" key="1">
    <source>
        <dbReference type="EMBL" id="OQM50873.1"/>
    </source>
</evidence>
<dbReference type="Proteomes" id="UP000192666">
    <property type="component" value="Unassembled WGS sequence"/>
</dbReference>
<accession>A0A1V8PQT3</accession>
<organism evidence="1 2">
    <name type="scientific">Bifidobacterium catenulatum</name>
    <dbReference type="NCBI Taxonomy" id="1686"/>
    <lineage>
        <taxon>Bacteria</taxon>
        <taxon>Bacillati</taxon>
        <taxon>Actinomycetota</taxon>
        <taxon>Actinomycetes</taxon>
        <taxon>Bifidobacteriales</taxon>
        <taxon>Bifidobacteriaceae</taxon>
        <taxon>Bifidobacterium</taxon>
    </lineage>
</organism>
<evidence type="ECO:0000313" key="2">
    <source>
        <dbReference type="Proteomes" id="UP000192666"/>
    </source>
</evidence>
<dbReference type="EMBL" id="NAQA01000003">
    <property type="protein sequence ID" value="OQM50873.1"/>
    <property type="molecule type" value="Genomic_DNA"/>
</dbReference>
<dbReference type="AlphaFoldDB" id="A0A1V8PQT3"/>
<sequence>MYIVYINGKKFAGEQDRSLFPGVGRVAGECPEHPCKVLMGSSAVSAC</sequence>
<proteinExistence type="predicted"/>